<dbReference type="CDD" id="cd00118">
    <property type="entry name" value="LysM"/>
    <property type="match status" value="1"/>
</dbReference>
<evidence type="ECO:0000313" key="4">
    <source>
        <dbReference type="Proteomes" id="UP000184268"/>
    </source>
</evidence>
<sequence length="369" mass="41055">MKKVVWLLAFALCTPLWADTLTLKPGHPQTYVVKKGDTLWDISALFLDDPWRWPTLWGANPQIANPHLIYPGDRLTLVFLDGQPRLVRKPMKRLSPQMEVSAKGGAVPAVPLSVIEPYLSFHQVLGPDELDEAPTVLGGERQAVRYADDDTLFIDQRLPIGARYGVYQPGRKLYDPDGKRFLGQEAELAATGQVVESGAISRLLVRSVRQEIRPGQRLKPIVDATMLPAYFMPHPAPEDLTGRVIGSDGKLTEIGPLQVAIINRGSEDGAQPGQVFAIHQPGQEVVESGKGDTLTYRDELDRRVYDDVMALLSDGRVIVLPEVYRGEMILFKTYDQVSYGLIINGRRPVRIEDRVLRPDPMVFGSDSSQ</sequence>
<accession>A0A1M5ZI48</accession>
<dbReference type="InterPro" id="IPR036779">
    <property type="entry name" value="LysM_dom_sf"/>
</dbReference>
<dbReference type="SMART" id="SM00257">
    <property type="entry name" value="LysM"/>
    <property type="match status" value="1"/>
</dbReference>
<dbReference type="Pfam" id="PF01476">
    <property type="entry name" value="LysM"/>
    <property type="match status" value="1"/>
</dbReference>
<dbReference type="Gene3D" id="3.10.350.10">
    <property type="entry name" value="LysM domain"/>
    <property type="match status" value="1"/>
</dbReference>
<dbReference type="PANTHER" id="PTHR34700">
    <property type="entry name" value="POTASSIUM BINDING PROTEIN KBP"/>
    <property type="match status" value="1"/>
</dbReference>
<keyword evidence="4" id="KW-1185">Reference proteome</keyword>
<keyword evidence="1" id="KW-0732">Signal</keyword>
<feature type="signal peptide" evidence="1">
    <location>
        <begin position="1"/>
        <end position="18"/>
    </location>
</feature>
<dbReference type="PANTHER" id="PTHR34700:SF4">
    <property type="entry name" value="PHAGE-LIKE ELEMENT PBSX PROTEIN XKDP"/>
    <property type="match status" value="1"/>
</dbReference>
<dbReference type="RefSeq" id="WP_067665092.1">
    <property type="nucleotide sequence ID" value="NZ_FQXG01000012.1"/>
</dbReference>
<dbReference type="PROSITE" id="PS51782">
    <property type="entry name" value="LYSM"/>
    <property type="match status" value="1"/>
</dbReference>
<name>A0A1M5ZI48_9GAMM</name>
<organism evidence="3 4">
    <name type="scientific">Ferrimonas marina</name>
    <dbReference type="NCBI Taxonomy" id="299255"/>
    <lineage>
        <taxon>Bacteria</taxon>
        <taxon>Pseudomonadati</taxon>
        <taxon>Pseudomonadota</taxon>
        <taxon>Gammaproteobacteria</taxon>
        <taxon>Alteromonadales</taxon>
        <taxon>Ferrimonadaceae</taxon>
        <taxon>Ferrimonas</taxon>
    </lineage>
</organism>
<dbReference type="EMBL" id="FQXG01000012">
    <property type="protein sequence ID" value="SHI23603.1"/>
    <property type="molecule type" value="Genomic_DNA"/>
</dbReference>
<dbReference type="Proteomes" id="UP000184268">
    <property type="component" value="Unassembled WGS sequence"/>
</dbReference>
<gene>
    <name evidence="3" type="ORF">SAMN02745129_0312</name>
</gene>
<dbReference type="OrthoDB" id="9765158at2"/>
<dbReference type="AlphaFoldDB" id="A0A1M5ZI48"/>
<dbReference type="STRING" id="299255.SAMN02745129_0312"/>
<reference evidence="3 4" key="1">
    <citation type="submission" date="2016-11" db="EMBL/GenBank/DDBJ databases">
        <authorList>
            <person name="Jaros S."/>
            <person name="Januszkiewicz K."/>
            <person name="Wedrychowicz H."/>
        </authorList>
    </citation>
    <scope>NUCLEOTIDE SEQUENCE [LARGE SCALE GENOMIC DNA]</scope>
    <source>
        <strain evidence="3 4">DSM 16917</strain>
    </source>
</reference>
<feature type="chain" id="PRO_5009915470" evidence="1">
    <location>
        <begin position="19"/>
        <end position="369"/>
    </location>
</feature>
<dbReference type="InterPro" id="IPR018392">
    <property type="entry name" value="LysM"/>
</dbReference>
<dbReference type="SUPFAM" id="SSF54106">
    <property type="entry name" value="LysM domain"/>
    <property type="match status" value="1"/>
</dbReference>
<feature type="domain" description="LysM" evidence="2">
    <location>
        <begin position="29"/>
        <end position="77"/>
    </location>
</feature>
<evidence type="ECO:0000259" key="2">
    <source>
        <dbReference type="PROSITE" id="PS51782"/>
    </source>
</evidence>
<evidence type="ECO:0000256" key="1">
    <source>
        <dbReference type="SAM" id="SignalP"/>
    </source>
</evidence>
<proteinExistence type="predicted"/>
<evidence type="ECO:0000313" key="3">
    <source>
        <dbReference type="EMBL" id="SHI23603.1"/>
    </source>
</evidence>
<dbReference type="InterPro" id="IPR052196">
    <property type="entry name" value="Bact_Kbp"/>
</dbReference>
<protein>
    <submittedName>
        <fullName evidence="3">LysM domain-containing protein</fullName>
    </submittedName>
</protein>